<dbReference type="PANTHER" id="PTHR35523:SF1">
    <property type="entry name" value="CELL WALL PROTEIN SED1"/>
    <property type="match status" value="1"/>
</dbReference>
<keyword evidence="4" id="KW-1185">Reference proteome</keyword>
<evidence type="ECO:0008006" key="5">
    <source>
        <dbReference type="Google" id="ProtNLM"/>
    </source>
</evidence>
<accession>A0AA39GPQ7</accession>
<evidence type="ECO:0000256" key="1">
    <source>
        <dbReference type="SAM" id="MobiDB-lite"/>
    </source>
</evidence>
<dbReference type="GO" id="GO:0005199">
    <property type="term" value="F:structural constituent of cell wall"/>
    <property type="evidence" value="ECO:0007669"/>
    <property type="project" value="InterPro"/>
</dbReference>
<dbReference type="PANTHER" id="PTHR35523">
    <property type="entry name" value="CELL WALL PROTEIN SED1"/>
    <property type="match status" value="1"/>
</dbReference>
<feature type="region of interest" description="Disordered" evidence="1">
    <location>
        <begin position="79"/>
        <end position="111"/>
    </location>
</feature>
<dbReference type="Proteomes" id="UP001175261">
    <property type="component" value="Unassembled WGS sequence"/>
</dbReference>
<feature type="signal peptide" evidence="2">
    <location>
        <begin position="1"/>
        <end position="21"/>
    </location>
</feature>
<reference evidence="3" key="1">
    <citation type="submission" date="2022-10" db="EMBL/GenBank/DDBJ databases">
        <title>Determination and structural analysis of whole genome sequence of Sarocladium strictum F4-1.</title>
        <authorList>
            <person name="Hu L."/>
            <person name="Jiang Y."/>
        </authorList>
    </citation>
    <scope>NUCLEOTIDE SEQUENCE</scope>
    <source>
        <strain evidence="3">F4-1</strain>
    </source>
</reference>
<dbReference type="AlphaFoldDB" id="A0AA39GPQ7"/>
<dbReference type="GO" id="GO:0009277">
    <property type="term" value="C:fungal-type cell wall"/>
    <property type="evidence" value="ECO:0007669"/>
    <property type="project" value="TreeGrafter"/>
</dbReference>
<sequence length="140" mass="13982">MFARNALLIAAAAAGLVAAQAGNGTVVTTTRVVAEYTTYCPEATTFEFNGAKYTVTEATTLTITDCPCTIVEPCSTSNVVVPPTGTPVPQPPKPQPNPNTNTAPVPQPKPTGVVVAGASRGQAVGYLAAAGVAAAGLLAL</sequence>
<feature type="chain" id="PRO_5041333591" description="Clock-controlled protein 6" evidence="2">
    <location>
        <begin position="22"/>
        <end position="140"/>
    </location>
</feature>
<comment type="caution">
    <text evidence="3">The sequence shown here is derived from an EMBL/GenBank/DDBJ whole genome shotgun (WGS) entry which is preliminary data.</text>
</comment>
<organism evidence="3 4">
    <name type="scientific">Sarocladium strictum</name>
    <name type="common">Black bundle disease fungus</name>
    <name type="synonym">Acremonium strictum</name>
    <dbReference type="NCBI Taxonomy" id="5046"/>
    <lineage>
        <taxon>Eukaryota</taxon>
        <taxon>Fungi</taxon>
        <taxon>Dikarya</taxon>
        <taxon>Ascomycota</taxon>
        <taxon>Pezizomycotina</taxon>
        <taxon>Sordariomycetes</taxon>
        <taxon>Hypocreomycetidae</taxon>
        <taxon>Hypocreales</taxon>
        <taxon>Sarocladiaceae</taxon>
        <taxon>Sarocladium</taxon>
    </lineage>
</organism>
<evidence type="ECO:0000313" key="4">
    <source>
        <dbReference type="Proteomes" id="UP001175261"/>
    </source>
</evidence>
<dbReference type="GO" id="GO:0031505">
    <property type="term" value="P:fungal-type cell wall organization"/>
    <property type="evidence" value="ECO:0007669"/>
    <property type="project" value="InterPro"/>
</dbReference>
<keyword evidence="2" id="KW-0732">Signal</keyword>
<evidence type="ECO:0000256" key="2">
    <source>
        <dbReference type="SAM" id="SignalP"/>
    </source>
</evidence>
<name>A0AA39GPQ7_SARSR</name>
<dbReference type="InterPro" id="IPR038843">
    <property type="entry name" value="Sed1/Spi1"/>
</dbReference>
<proteinExistence type="predicted"/>
<gene>
    <name evidence="3" type="ORF">NLU13_0798</name>
</gene>
<protein>
    <recommendedName>
        <fullName evidence="5">Clock-controlled protein 6</fullName>
    </recommendedName>
</protein>
<evidence type="ECO:0000313" key="3">
    <source>
        <dbReference type="EMBL" id="KAK0391297.1"/>
    </source>
</evidence>
<dbReference type="EMBL" id="JAPDFR010000001">
    <property type="protein sequence ID" value="KAK0391297.1"/>
    <property type="molecule type" value="Genomic_DNA"/>
</dbReference>
<feature type="compositionally biased region" description="Pro residues" evidence="1">
    <location>
        <begin position="84"/>
        <end position="97"/>
    </location>
</feature>